<protein>
    <recommendedName>
        <fullName evidence="3">ABM domain-containing protein</fullName>
    </recommendedName>
</protein>
<dbReference type="EMBL" id="JBHUEM010000020">
    <property type="protein sequence ID" value="MFD1737554.1"/>
    <property type="molecule type" value="Genomic_DNA"/>
</dbReference>
<gene>
    <name evidence="1" type="ORF">ACFSCX_13420</name>
</gene>
<accession>A0ABW4LQU4</accession>
<sequence length="108" mass="12837">MTVYVYQTFEIKQENFSEALQNIKDIQKFRNEHYDQKVEILAPVSGDDFKYVLFSTFEGLAEMELQNKKMYEDEEFTKLISEFVMENIVQGSLSTQIFRSMPLLKLEE</sequence>
<comment type="caution">
    <text evidence="1">The sequence shown here is derived from an EMBL/GenBank/DDBJ whole genome shotgun (WGS) entry which is preliminary data.</text>
</comment>
<organism evidence="1 2">
    <name type="scientific">Bacillus salitolerans</name>
    <dbReference type="NCBI Taxonomy" id="1437434"/>
    <lineage>
        <taxon>Bacteria</taxon>
        <taxon>Bacillati</taxon>
        <taxon>Bacillota</taxon>
        <taxon>Bacilli</taxon>
        <taxon>Bacillales</taxon>
        <taxon>Bacillaceae</taxon>
        <taxon>Bacillus</taxon>
    </lineage>
</organism>
<evidence type="ECO:0008006" key="3">
    <source>
        <dbReference type="Google" id="ProtNLM"/>
    </source>
</evidence>
<evidence type="ECO:0000313" key="1">
    <source>
        <dbReference type="EMBL" id="MFD1737554.1"/>
    </source>
</evidence>
<proteinExistence type="predicted"/>
<evidence type="ECO:0000313" key="2">
    <source>
        <dbReference type="Proteomes" id="UP001597214"/>
    </source>
</evidence>
<keyword evidence="2" id="KW-1185">Reference proteome</keyword>
<dbReference type="RefSeq" id="WP_377928757.1">
    <property type="nucleotide sequence ID" value="NZ_JBHUEM010000020.1"/>
</dbReference>
<reference evidence="2" key="1">
    <citation type="journal article" date="2019" name="Int. J. Syst. Evol. Microbiol.">
        <title>The Global Catalogue of Microorganisms (GCM) 10K type strain sequencing project: providing services to taxonomists for standard genome sequencing and annotation.</title>
        <authorList>
            <consortium name="The Broad Institute Genomics Platform"/>
            <consortium name="The Broad Institute Genome Sequencing Center for Infectious Disease"/>
            <person name="Wu L."/>
            <person name="Ma J."/>
        </authorList>
    </citation>
    <scope>NUCLEOTIDE SEQUENCE [LARGE SCALE GENOMIC DNA]</scope>
    <source>
        <strain evidence="2">CCUG 49339</strain>
    </source>
</reference>
<dbReference type="Proteomes" id="UP001597214">
    <property type="component" value="Unassembled WGS sequence"/>
</dbReference>
<name>A0ABW4LQU4_9BACI</name>